<dbReference type="InterPro" id="IPR028098">
    <property type="entry name" value="Glyco_trans_4-like_N"/>
</dbReference>
<dbReference type="GO" id="GO:0005789">
    <property type="term" value="C:endoplasmic reticulum membrane"/>
    <property type="evidence" value="ECO:0007669"/>
    <property type="project" value="UniProtKB-SubCell"/>
</dbReference>
<dbReference type="Gene3D" id="3.40.50.2000">
    <property type="entry name" value="Glycogen Phosphorylase B"/>
    <property type="match status" value="1"/>
</dbReference>
<protein>
    <recommendedName>
        <fullName evidence="10">Glycosyltransferase subfamily 4-like N-terminal domain-containing protein</fullName>
    </recommendedName>
</protein>
<dbReference type="EMBL" id="CAUYUE010000002">
    <property type="protein sequence ID" value="CAK0745804.1"/>
    <property type="molecule type" value="Genomic_DNA"/>
</dbReference>
<dbReference type="GO" id="GO:0000030">
    <property type="term" value="F:mannosyltransferase activity"/>
    <property type="evidence" value="ECO:0007669"/>
    <property type="project" value="InterPro"/>
</dbReference>
<evidence type="ECO:0000256" key="3">
    <source>
        <dbReference type="ARBA" id="ARBA00022676"/>
    </source>
</evidence>
<gene>
    <name evidence="11" type="ORF">CVIRNUC_001646</name>
</gene>
<keyword evidence="3" id="KW-0328">Glycosyltransferase</keyword>
<feature type="domain" description="Glycosyltransferase subfamily 4-like N-terminal" evidence="10">
    <location>
        <begin position="31"/>
        <end position="187"/>
    </location>
</feature>
<dbReference type="InterPro" id="IPR026051">
    <property type="entry name" value="ALG1-like"/>
</dbReference>
<evidence type="ECO:0000256" key="8">
    <source>
        <dbReference type="ARBA" id="ARBA00023136"/>
    </source>
</evidence>
<keyword evidence="7 9" id="KW-1133">Transmembrane helix</keyword>
<feature type="transmembrane region" description="Helical" evidence="9">
    <location>
        <begin position="76"/>
        <end position="97"/>
    </location>
</feature>
<accession>A0AAV1HV53</accession>
<comment type="subcellular location">
    <subcellularLocation>
        <location evidence="1">Endoplasmic reticulum membrane</location>
        <topology evidence="1">Single-pass membrane protein</topology>
    </subcellularLocation>
</comment>
<comment type="pathway">
    <text evidence="2">Protein modification; protein glycosylation.</text>
</comment>
<evidence type="ECO:0000256" key="5">
    <source>
        <dbReference type="ARBA" id="ARBA00022692"/>
    </source>
</evidence>
<evidence type="ECO:0000256" key="6">
    <source>
        <dbReference type="ARBA" id="ARBA00022824"/>
    </source>
</evidence>
<proteinExistence type="predicted"/>
<dbReference type="PANTHER" id="PTHR13036">
    <property type="entry name" value="BETA1,4 MANNOSYLTRANSFERASE"/>
    <property type="match status" value="1"/>
</dbReference>
<dbReference type="Pfam" id="PF13579">
    <property type="entry name" value="Glyco_trans_4_4"/>
    <property type="match status" value="1"/>
</dbReference>
<evidence type="ECO:0000256" key="2">
    <source>
        <dbReference type="ARBA" id="ARBA00004922"/>
    </source>
</evidence>
<dbReference type="Pfam" id="PF13692">
    <property type="entry name" value="Glyco_trans_1_4"/>
    <property type="match status" value="1"/>
</dbReference>
<comment type="caution">
    <text evidence="11">The sequence shown here is derived from an EMBL/GenBank/DDBJ whole genome shotgun (WGS) entry which is preliminary data.</text>
</comment>
<keyword evidence="12" id="KW-1185">Reference proteome</keyword>
<evidence type="ECO:0000256" key="1">
    <source>
        <dbReference type="ARBA" id="ARBA00004389"/>
    </source>
</evidence>
<dbReference type="AlphaFoldDB" id="A0AAV1HV53"/>
<evidence type="ECO:0000256" key="9">
    <source>
        <dbReference type="SAM" id="Phobius"/>
    </source>
</evidence>
<organism evidence="11 12">
    <name type="scientific">Coccomyxa viridis</name>
    <dbReference type="NCBI Taxonomy" id="1274662"/>
    <lineage>
        <taxon>Eukaryota</taxon>
        <taxon>Viridiplantae</taxon>
        <taxon>Chlorophyta</taxon>
        <taxon>core chlorophytes</taxon>
        <taxon>Trebouxiophyceae</taxon>
        <taxon>Trebouxiophyceae incertae sedis</taxon>
        <taxon>Coccomyxaceae</taxon>
        <taxon>Coccomyxa</taxon>
    </lineage>
</organism>
<reference evidence="11 12" key="1">
    <citation type="submission" date="2023-10" db="EMBL/GenBank/DDBJ databases">
        <authorList>
            <person name="Maclean D."/>
            <person name="Macfadyen A."/>
        </authorList>
    </citation>
    <scope>NUCLEOTIDE SEQUENCE [LARGE SCALE GENOMIC DNA]</scope>
</reference>
<dbReference type="SUPFAM" id="SSF53756">
    <property type="entry name" value="UDP-Glycosyltransferase/glycogen phosphorylase"/>
    <property type="match status" value="1"/>
</dbReference>
<keyword evidence="6" id="KW-0256">Endoplasmic reticulum</keyword>
<evidence type="ECO:0000256" key="7">
    <source>
        <dbReference type="ARBA" id="ARBA00022989"/>
    </source>
</evidence>
<keyword evidence="4" id="KW-0808">Transferase</keyword>
<evidence type="ECO:0000256" key="4">
    <source>
        <dbReference type="ARBA" id="ARBA00022679"/>
    </source>
</evidence>
<dbReference type="Proteomes" id="UP001314263">
    <property type="component" value="Unassembled WGS sequence"/>
</dbReference>
<name>A0AAV1HV53_9CHLO</name>
<keyword evidence="8 9" id="KW-0472">Membrane</keyword>
<dbReference type="PANTHER" id="PTHR13036:SF0">
    <property type="entry name" value="CHITOBIOSYLDIPHOSPHODOLICHOL BETA-MANNOSYLTRANSFERASE"/>
    <property type="match status" value="1"/>
</dbReference>
<keyword evidence="5 9" id="KW-0812">Transmembrane</keyword>
<sequence>MPAKKGRAWVVVLGDFGRSPRMQNHTLSLSRQAGLHVDVIAFAGSTPIHAVANNQRITLHAIPEPWRILSCLPRTVALVVKALTQALWLLAMLLFWMPSPDVILLQVPPAIPTLPLCWLASVRHGATFIIDWHNFAFTLMRLSMSRRHPLVQLAEVFERFWGRFGNRHLCVSRAMKDDLQQNWGIKAVVFYDRPPAQFEPTPLEQKHALLRKLAPLLEEPMHPRDCCSRPDWDKGDSVFSKPLPLSRRASAASHEDLHHLINQLDGHTVVRPPPASAGGYSSSLCTERLKASGAVQLRDDRPALVVSSTSWTPDEDFGTLLQAAAQYDEQARQRPELPRMLVLVTGKGPQQKAYRARMRGMDLRRVAFRALWLEAADYPLLLGSCDLGVCLHTSSSGLDLPMKVVDMFGCGLPVCAASYQCIGELVSHGHNGLLFSCAEELAKHLVELLEGFPFQPSGLLTSLQHRVAAANALSWDASWESIVKPLVLK</sequence>
<evidence type="ECO:0000259" key="10">
    <source>
        <dbReference type="Pfam" id="PF13579"/>
    </source>
</evidence>
<evidence type="ECO:0000313" key="11">
    <source>
        <dbReference type="EMBL" id="CAK0745804.1"/>
    </source>
</evidence>
<evidence type="ECO:0000313" key="12">
    <source>
        <dbReference type="Proteomes" id="UP001314263"/>
    </source>
</evidence>